<evidence type="ECO:0000313" key="1">
    <source>
        <dbReference type="EMBL" id="KAG8083612.1"/>
    </source>
</evidence>
<comment type="caution">
    <text evidence="1">The sequence shown here is derived from an EMBL/GenBank/DDBJ whole genome shotgun (WGS) entry which is preliminary data.</text>
</comment>
<dbReference type="AlphaFoldDB" id="A0A8J5VT02"/>
<gene>
    <name evidence="1" type="ORF">GUJ93_ZPchr0016g2602</name>
</gene>
<evidence type="ECO:0000313" key="2">
    <source>
        <dbReference type="Proteomes" id="UP000729402"/>
    </source>
</evidence>
<dbReference type="EMBL" id="JAAALK010000084">
    <property type="protein sequence ID" value="KAG8083612.1"/>
    <property type="molecule type" value="Genomic_DNA"/>
</dbReference>
<name>A0A8J5VT02_ZIZPA</name>
<reference evidence="1" key="2">
    <citation type="submission" date="2021-02" db="EMBL/GenBank/DDBJ databases">
        <authorList>
            <person name="Kimball J.A."/>
            <person name="Haas M.W."/>
            <person name="Macchietto M."/>
            <person name="Kono T."/>
            <person name="Duquette J."/>
            <person name="Shao M."/>
        </authorList>
    </citation>
    <scope>NUCLEOTIDE SEQUENCE</scope>
    <source>
        <tissue evidence="1">Fresh leaf tissue</tissue>
    </source>
</reference>
<keyword evidence="2" id="KW-1185">Reference proteome</keyword>
<organism evidence="1 2">
    <name type="scientific">Zizania palustris</name>
    <name type="common">Northern wild rice</name>
    <dbReference type="NCBI Taxonomy" id="103762"/>
    <lineage>
        <taxon>Eukaryota</taxon>
        <taxon>Viridiplantae</taxon>
        <taxon>Streptophyta</taxon>
        <taxon>Embryophyta</taxon>
        <taxon>Tracheophyta</taxon>
        <taxon>Spermatophyta</taxon>
        <taxon>Magnoliopsida</taxon>
        <taxon>Liliopsida</taxon>
        <taxon>Poales</taxon>
        <taxon>Poaceae</taxon>
        <taxon>BOP clade</taxon>
        <taxon>Oryzoideae</taxon>
        <taxon>Oryzeae</taxon>
        <taxon>Zizaniinae</taxon>
        <taxon>Zizania</taxon>
    </lineage>
</organism>
<accession>A0A8J5VT02</accession>
<proteinExistence type="predicted"/>
<dbReference type="Proteomes" id="UP000729402">
    <property type="component" value="Unassembled WGS sequence"/>
</dbReference>
<reference evidence="1" key="1">
    <citation type="journal article" date="2021" name="bioRxiv">
        <title>Whole Genome Assembly and Annotation of Northern Wild Rice, Zizania palustris L., Supports a Whole Genome Duplication in the Zizania Genus.</title>
        <authorList>
            <person name="Haas M."/>
            <person name="Kono T."/>
            <person name="Macchietto M."/>
            <person name="Millas R."/>
            <person name="McGilp L."/>
            <person name="Shao M."/>
            <person name="Duquette J."/>
            <person name="Hirsch C.N."/>
            <person name="Kimball J."/>
        </authorList>
    </citation>
    <scope>NUCLEOTIDE SEQUENCE</scope>
    <source>
        <tissue evidence="1">Fresh leaf tissue</tissue>
    </source>
</reference>
<sequence length="183" mass="19700">MQLPVSWSEGKAKTSRFTLRYSTKELPFRQQPRTGHPNPNLMINKKQWHNTSVDDGTGLGGRWRGAWQTAGRGSVDGGAEVGAWPKSVWGFDLGGVGLGTRRTAFLGDSVWQTAVRRSELGLRWCGARTLVAQGPDVGGVGLGTWRMAFLGDSVWRMAAWGSGDGSVRLGGRRCGALCGVRGV</sequence>
<protein>
    <submittedName>
        <fullName evidence="1">Uncharacterized protein</fullName>
    </submittedName>
</protein>